<dbReference type="EMBL" id="CM037628">
    <property type="protein sequence ID" value="KAH7997377.1"/>
    <property type="molecule type" value="Genomic_DNA"/>
</dbReference>
<accession>A0ACB8EX76</accession>
<dbReference type="Proteomes" id="UP000827872">
    <property type="component" value="Linkage Group LG15"/>
</dbReference>
<name>A0ACB8EX76_9SAUR</name>
<proteinExistence type="predicted"/>
<evidence type="ECO:0000313" key="2">
    <source>
        <dbReference type="Proteomes" id="UP000827872"/>
    </source>
</evidence>
<reference evidence="1" key="1">
    <citation type="submission" date="2021-08" db="EMBL/GenBank/DDBJ databases">
        <title>The first chromosome-level gecko genome reveals the dynamic sex chromosomes of Neotropical dwarf geckos (Sphaerodactylidae: Sphaerodactylus).</title>
        <authorList>
            <person name="Pinto B.J."/>
            <person name="Keating S.E."/>
            <person name="Gamble T."/>
        </authorList>
    </citation>
    <scope>NUCLEOTIDE SEQUENCE</scope>
    <source>
        <strain evidence="1">TG3544</strain>
    </source>
</reference>
<protein>
    <submittedName>
        <fullName evidence="1">Uncharacterized protein</fullName>
    </submittedName>
</protein>
<keyword evidence="2" id="KW-1185">Reference proteome</keyword>
<organism evidence="1 2">
    <name type="scientific">Sphaerodactylus townsendi</name>
    <dbReference type="NCBI Taxonomy" id="933632"/>
    <lineage>
        <taxon>Eukaryota</taxon>
        <taxon>Metazoa</taxon>
        <taxon>Chordata</taxon>
        <taxon>Craniata</taxon>
        <taxon>Vertebrata</taxon>
        <taxon>Euteleostomi</taxon>
        <taxon>Lepidosauria</taxon>
        <taxon>Squamata</taxon>
        <taxon>Bifurcata</taxon>
        <taxon>Gekkota</taxon>
        <taxon>Sphaerodactylidae</taxon>
        <taxon>Sphaerodactylus</taxon>
    </lineage>
</organism>
<evidence type="ECO:0000313" key="1">
    <source>
        <dbReference type="EMBL" id="KAH7997377.1"/>
    </source>
</evidence>
<gene>
    <name evidence="1" type="ORF">K3G42_015092</name>
</gene>
<sequence length="379" mass="41492">MHLFFWVVSSGLLTVWAAARDEEAPEPLTQRLGPPGALPCSGTDLPDPRCPRKKKAATLVPSFTKTTPHATTHHLKTTPHPTTHPANHTTVPANHTTPHPTNHTIPFHTTAPVNHTTAHPTNHTTAHPTNHTIPFHTTTPISNTTAHPANHTTAHHHANHTTPPAVVTTAPLPTDTPLVAVGNYMVKNGSTPCLRLEAGLQFRVTYTSKTKHQLWGTFALQPNHTNASGSCSGEAATIKLRFPEGFLIFIFKKNETEKTSYLTRVQANLTYQFLQATETSFGADSSSLREFETSLGHSYQCQNRTLTLADGFQLQVLKERVQAFELQGGEFGEAEVCTEQRRSPVVVIIVVVVLVLLIVIVLVAYAVGRRRSQVGYQTL</sequence>
<comment type="caution">
    <text evidence="1">The sequence shown here is derived from an EMBL/GenBank/DDBJ whole genome shotgun (WGS) entry which is preliminary data.</text>
</comment>